<sequence>MQKSTSTEQVESQQQLEQLRTLILGEDHQLITHTVKQQARGVVSDVLTEALHDREKKDGSINKVIQPLVENAVEHSVNHHSDRLISSLYPLMGSLIRKSVAAFLADFMEKTNQLLENSLTIKGLKWRFSAWRAGVSFSQYIASQTFVYRVEHVFLIHHETGLLLNSVSLDNHDNSNADIISSMLSAINDFIGDSFSQSPEGMKQQLQTVTTDNFTLLLKPGPNAIIVAAVTGNPPQKVSEHLQITIEALHTLYANELIQFDGDNSTFDNADSLLRDCLLAEEKNIHPKSKKTPWFAWVAVIAILAFIAFRISVWHSLEQLKLQLSELEQQPGIIIQKINIINNDSVEINILRDPDAITVDNWLASKDLHFSQLILNERFYLSLDQKLLIIKAEKVVSQFPNVTSQWKNKVLTLSGTITPTAFKQLSSQLSRVGIVNNKNLDLTPLNIEISSNSNNSEQLNQKVFNGLIGKISTIQLNFPISSEEITPEMHNSLNQLYQQFIFLNQLADRLNVNIGLVIMGSSDNSGNIETNNLLSLKRAENTASALHALGLPKEKMFPTGLGQIDIKEVKNTSRKVMFNVIYVSK</sequence>
<dbReference type="SUPFAM" id="SSF103088">
    <property type="entry name" value="OmpA-like"/>
    <property type="match status" value="1"/>
</dbReference>
<accession>A0ABQ3IQA8</accession>
<organism evidence="2 3">
    <name type="scientific">Thalassotalea profundi</name>
    <dbReference type="NCBI Taxonomy" id="2036687"/>
    <lineage>
        <taxon>Bacteria</taxon>
        <taxon>Pseudomonadati</taxon>
        <taxon>Pseudomonadota</taxon>
        <taxon>Gammaproteobacteria</taxon>
        <taxon>Alteromonadales</taxon>
        <taxon>Colwelliaceae</taxon>
        <taxon>Thalassotalea</taxon>
    </lineage>
</organism>
<dbReference type="RefSeq" id="WP_189377599.1">
    <property type="nucleotide sequence ID" value="NZ_BNAH01000005.1"/>
</dbReference>
<evidence type="ECO:0000313" key="2">
    <source>
        <dbReference type="EMBL" id="GHE86403.1"/>
    </source>
</evidence>
<proteinExistence type="predicted"/>
<reference evidence="3" key="1">
    <citation type="journal article" date="2019" name="Int. J. Syst. Evol. Microbiol.">
        <title>The Global Catalogue of Microorganisms (GCM) 10K type strain sequencing project: providing services to taxonomists for standard genome sequencing and annotation.</title>
        <authorList>
            <consortium name="The Broad Institute Genomics Platform"/>
            <consortium name="The Broad Institute Genome Sequencing Center for Infectious Disease"/>
            <person name="Wu L."/>
            <person name="Ma J."/>
        </authorList>
    </citation>
    <scope>NUCLEOTIDE SEQUENCE [LARGE SCALE GENOMIC DNA]</scope>
    <source>
        <strain evidence="3">CGMCC 1.15922</strain>
    </source>
</reference>
<keyword evidence="1" id="KW-0472">Membrane</keyword>
<dbReference type="Gene3D" id="3.30.1330.60">
    <property type="entry name" value="OmpA-like domain"/>
    <property type="match status" value="1"/>
</dbReference>
<gene>
    <name evidence="2" type="ORF">GCM10011501_14470</name>
</gene>
<dbReference type="Proteomes" id="UP000626370">
    <property type="component" value="Unassembled WGS sequence"/>
</dbReference>
<evidence type="ECO:0000256" key="1">
    <source>
        <dbReference type="SAM" id="Phobius"/>
    </source>
</evidence>
<keyword evidence="3" id="KW-1185">Reference proteome</keyword>
<protein>
    <recommendedName>
        <fullName evidence="4">OmpA family protein</fullName>
    </recommendedName>
</protein>
<comment type="caution">
    <text evidence="2">The sequence shown here is derived from an EMBL/GenBank/DDBJ whole genome shotgun (WGS) entry which is preliminary data.</text>
</comment>
<dbReference type="EMBL" id="BNAH01000005">
    <property type="protein sequence ID" value="GHE86403.1"/>
    <property type="molecule type" value="Genomic_DNA"/>
</dbReference>
<dbReference type="InterPro" id="IPR036737">
    <property type="entry name" value="OmpA-like_sf"/>
</dbReference>
<keyword evidence="1" id="KW-0812">Transmembrane</keyword>
<evidence type="ECO:0008006" key="4">
    <source>
        <dbReference type="Google" id="ProtNLM"/>
    </source>
</evidence>
<name>A0ABQ3IQA8_9GAMM</name>
<keyword evidence="1" id="KW-1133">Transmembrane helix</keyword>
<evidence type="ECO:0000313" key="3">
    <source>
        <dbReference type="Proteomes" id="UP000626370"/>
    </source>
</evidence>
<feature type="transmembrane region" description="Helical" evidence="1">
    <location>
        <begin position="294"/>
        <end position="313"/>
    </location>
</feature>